<feature type="transmembrane region" description="Helical" evidence="1">
    <location>
        <begin position="12"/>
        <end position="30"/>
    </location>
</feature>
<keyword evidence="1" id="KW-0812">Transmembrane</keyword>
<gene>
    <name evidence="2" type="ORF">SPLIT_LOCUS2092</name>
</gene>
<keyword evidence="1" id="KW-0472">Membrane</keyword>
<dbReference type="EMBL" id="LR824545">
    <property type="protein sequence ID" value="CAH1636730.1"/>
    <property type="molecule type" value="Genomic_DNA"/>
</dbReference>
<evidence type="ECO:0000256" key="1">
    <source>
        <dbReference type="SAM" id="Phobius"/>
    </source>
</evidence>
<proteinExistence type="predicted"/>
<reference evidence="2" key="1">
    <citation type="submission" date="2022-02" db="EMBL/GenBank/DDBJ databases">
        <authorList>
            <person name="King R."/>
        </authorList>
    </citation>
    <scope>NUCLEOTIDE SEQUENCE</scope>
</reference>
<organism evidence="2 3">
    <name type="scientific">Spodoptera littoralis</name>
    <name type="common">Egyptian cotton leafworm</name>
    <dbReference type="NCBI Taxonomy" id="7109"/>
    <lineage>
        <taxon>Eukaryota</taxon>
        <taxon>Metazoa</taxon>
        <taxon>Ecdysozoa</taxon>
        <taxon>Arthropoda</taxon>
        <taxon>Hexapoda</taxon>
        <taxon>Insecta</taxon>
        <taxon>Pterygota</taxon>
        <taxon>Neoptera</taxon>
        <taxon>Endopterygota</taxon>
        <taxon>Lepidoptera</taxon>
        <taxon>Glossata</taxon>
        <taxon>Ditrysia</taxon>
        <taxon>Noctuoidea</taxon>
        <taxon>Noctuidae</taxon>
        <taxon>Amphipyrinae</taxon>
        <taxon>Spodoptera</taxon>
    </lineage>
</organism>
<evidence type="ECO:0000313" key="3">
    <source>
        <dbReference type="Proteomes" id="UP001153321"/>
    </source>
</evidence>
<dbReference type="AlphaFoldDB" id="A0A9P0HZH5"/>
<keyword evidence="1" id="KW-1133">Transmembrane helix</keyword>
<protein>
    <submittedName>
        <fullName evidence="2">Uncharacterized protein</fullName>
    </submittedName>
</protein>
<sequence>MIFRPCPPTIIIGGLRSIILGVINSFWYILRLWRFAFKIETFLFINQASGACDKDLGRKLSFCPNMAKMMVNEATAPDVWPRTGSVPLLHASVNLCGRNAIFYILL</sequence>
<evidence type="ECO:0000313" key="2">
    <source>
        <dbReference type="EMBL" id="CAH1636730.1"/>
    </source>
</evidence>
<dbReference type="Proteomes" id="UP001153321">
    <property type="component" value="Chromosome 14"/>
</dbReference>
<accession>A0A9P0HZH5</accession>
<keyword evidence="3" id="KW-1185">Reference proteome</keyword>
<name>A0A9P0HZH5_SPOLI</name>